<feature type="region of interest" description="Disordered" evidence="1">
    <location>
        <begin position="49"/>
        <end position="74"/>
    </location>
</feature>
<feature type="compositionally biased region" description="Gly residues" evidence="1">
    <location>
        <begin position="64"/>
        <end position="74"/>
    </location>
</feature>
<evidence type="ECO:0000313" key="3">
    <source>
        <dbReference type="Proteomes" id="UP000639772"/>
    </source>
</evidence>
<dbReference type="AlphaFoldDB" id="A0A835VC43"/>
<evidence type="ECO:0000313" key="2">
    <source>
        <dbReference type="EMBL" id="KAG0493252.1"/>
    </source>
</evidence>
<gene>
    <name evidence="2" type="ORF">HPP92_004246</name>
</gene>
<evidence type="ECO:0000256" key="1">
    <source>
        <dbReference type="SAM" id="MobiDB-lite"/>
    </source>
</evidence>
<accession>A0A835VC43</accession>
<protein>
    <submittedName>
        <fullName evidence="2">Uncharacterized protein</fullName>
    </submittedName>
</protein>
<reference evidence="2 3" key="1">
    <citation type="journal article" date="2020" name="Nat. Food">
        <title>A phased Vanilla planifolia genome enables genetic improvement of flavour and production.</title>
        <authorList>
            <person name="Hasing T."/>
            <person name="Tang H."/>
            <person name="Brym M."/>
            <person name="Khazi F."/>
            <person name="Huang T."/>
            <person name="Chambers A.H."/>
        </authorList>
    </citation>
    <scope>NUCLEOTIDE SEQUENCE [LARGE SCALE GENOMIC DNA]</scope>
    <source>
        <tissue evidence="2">Leaf</tissue>
    </source>
</reference>
<dbReference type="EMBL" id="JADCNM010000002">
    <property type="protein sequence ID" value="KAG0493252.1"/>
    <property type="molecule type" value="Genomic_DNA"/>
</dbReference>
<dbReference type="Proteomes" id="UP000639772">
    <property type="component" value="Unassembled WGS sequence"/>
</dbReference>
<organism evidence="2 3">
    <name type="scientific">Vanilla planifolia</name>
    <name type="common">Vanilla</name>
    <dbReference type="NCBI Taxonomy" id="51239"/>
    <lineage>
        <taxon>Eukaryota</taxon>
        <taxon>Viridiplantae</taxon>
        <taxon>Streptophyta</taxon>
        <taxon>Embryophyta</taxon>
        <taxon>Tracheophyta</taxon>
        <taxon>Spermatophyta</taxon>
        <taxon>Magnoliopsida</taxon>
        <taxon>Liliopsida</taxon>
        <taxon>Asparagales</taxon>
        <taxon>Orchidaceae</taxon>
        <taxon>Vanilloideae</taxon>
        <taxon>Vanilleae</taxon>
        <taxon>Vanilla</taxon>
    </lineage>
</organism>
<name>A0A835VC43_VANPL</name>
<proteinExistence type="predicted"/>
<sequence length="74" mass="7955">MSKLLFTVVWDKGWVAGDRHRGENGEGVLGWYSAEPAWTRVRVWNTADPSGCEGKDEASRGDGNVVGGGGISYV</sequence>
<comment type="caution">
    <text evidence="2">The sequence shown here is derived from an EMBL/GenBank/DDBJ whole genome shotgun (WGS) entry which is preliminary data.</text>
</comment>